<sequence>MQRPLIACRRAVHSLKPPSPHYVWISDELLAQTLRHFLRSTTSHQKRHGSSIPGPLEARRRAVKRRMTAFASPRGSVAPPLFSFSALFGFRSNPPPPSWRYEPPSIIKPQKPVDPPQEAPKPAPVVSIDSIFANLNGVSQPVLQPPPSAHVPSEVDRQMTQLENEGHMQTDQDTSDAESDVNTSLTVFKAWLCSAKRNDLLDVFRQCQPSGDENGTFSLLVLKHLIEIRWKPGLIVTFLSHPEVQLPKLGTTDAIELIRLVHSLSIQSHKQVPMMDKFYKKLSATAIGGNVIRGFRENAGMRALFRVVWQSSLPPSREEALTSSTIEVLHLLGNSIQNTFIRTKLNRLVANPAVAVEHFSRLVVCHHRSRKYLPLIAQILDSVPRTLLREWIPSVTDALLQRKETDTPGKVSFKCHILTWLRVLQILDSEMIAGRESNTYSYLAYDTLIKAGIRPTDIGQYLASLEPPVLIGVLLNWLPYDTSIGESHAVETLQFLETFRSSLAREQISGTPLIGLLAEILSQMHNLSIPNHGMAELIWDFLYQNKGSDAVLDILERLEVKGAKLSDATFLYRFMLAALNTVKEESNTKLLHLCRSILALEVGLDANFPVQPVLEALESRHKFKHILDRARDARLLPTPFRNMTVDSLLKARTELIHQIAYQYSIDHTRTCRQAWRSCYYLYKYLSHHNLPIGPLFTRSVVRVCLIRPLIERRFVSSRRLVWACQLVARVEGEDVARKIEHVFWIWRGDLILYAKRRLHECGGSGKAHVSTMKRLGLL</sequence>
<gene>
    <name evidence="2" type="ORF">K469DRAFT_703374</name>
</gene>
<dbReference type="Proteomes" id="UP000800200">
    <property type="component" value="Unassembled WGS sequence"/>
</dbReference>
<accession>A0A6A6D7N0</accession>
<feature type="region of interest" description="Disordered" evidence="1">
    <location>
        <begin position="103"/>
        <end position="122"/>
    </location>
</feature>
<name>A0A6A6D7N0_9PEZI</name>
<keyword evidence="3" id="KW-1185">Reference proteome</keyword>
<evidence type="ECO:0000313" key="2">
    <source>
        <dbReference type="EMBL" id="KAF2175045.1"/>
    </source>
</evidence>
<organism evidence="2 3">
    <name type="scientific">Zopfia rhizophila CBS 207.26</name>
    <dbReference type="NCBI Taxonomy" id="1314779"/>
    <lineage>
        <taxon>Eukaryota</taxon>
        <taxon>Fungi</taxon>
        <taxon>Dikarya</taxon>
        <taxon>Ascomycota</taxon>
        <taxon>Pezizomycotina</taxon>
        <taxon>Dothideomycetes</taxon>
        <taxon>Dothideomycetes incertae sedis</taxon>
        <taxon>Zopfiaceae</taxon>
        <taxon>Zopfia</taxon>
    </lineage>
</organism>
<reference evidence="2" key="1">
    <citation type="journal article" date="2020" name="Stud. Mycol.">
        <title>101 Dothideomycetes genomes: a test case for predicting lifestyles and emergence of pathogens.</title>
        <authorList>
            <person name="Haridas S."/>
            <person name="Albert R."/>
            <person name="Binder M."/>
            <person name="Bloem J."/>
            <person name="Labutti K."/>
            <person name="Salamov A."/>
            <person name="Andreopoulos B."/>
            <person name="Baker S."/>
            <person name="Barry K."/>
            <person name="Bills G."/>
            <person name="Bluhm B."/>
            <person name="Cannon C."/>
            <person name="Castanera R."/>
            <person name="Culley D."/>
            <person name="Daum C."/>
            <person name="Ezra D."/>
            <person name="Gonzalez J."/>
            <person name="Henrissat B."/>
            <person name="Kuo A."/>
            <person name="Liang C."/>
            <person name="Lipzen A."/>
            <person name="Lutzoni F."/>
            <person name="Magnuson J."/>
            <person name="Mondo S."/>
            <person name="Nolan M."/>
            <person name="Ohm R."/>
            <person name="Pangilinan J."/>
            <person name="Park H.-J."/>
            <person name="Ramirez L."/>
            <person name="Alfaro M."/>
            <person name="Sun H."/>
            <person name="Tritt A."/>
            <person name="Yoshinaga Y."/>
            <person name="Zwiers L.-H."/>
            <person name="Turgeon B."/>
            <person name="Goodwin S."/>
            <person name="Spatafora J."/>
            <person name="Crous P."/>
            <person name="Grigoriev I."/>
        </authorList>
    </citation>
    <scope>NUCLEOTIDE SEQUENCE</scope>
    <source>
        <strain evidence="2">CBS 207.26</strain>
    </source>
</reference>
<protein>
    <submittedName>
        <fullName evidence="2">Uncharacterized protein</fullName>
    </submittedName>
</protein>
<dbReference type="OrthoDB" id="5428038at2759"/>
<evidence type="ECO:0000256" key="1">
    <source>
        <dbReference type="SAM" id="MobiDB-lite"/>
    </source>
</evidence>
<feature type="compositionally biased region" description="Pro residues" evidence="1">
    <location>
        <begin position="112"/>
        <end position="122"/>
    </location>
</feature>
<dbReference type="AlphaFoldDB" id="A0A6A6D7N0"/>
<proteinExistence type="predicted"/>
<evidence type="ECO:0000313" key="3">
    <source>
        <dbReference type="Proteomes" id="UP000800200"/>
    </source>
</evidence>
<dbReference type="EMBL" id="ML994749">
    <property type="protein sequence ID" value="KAF2175045.1"/>
    <property type="molecule type" value="Genomic_DNA"/>
</dbReference>